<dbReference type="InterPro" id="IPR023362">
    <property type="entry name" value="PH-BEACH_dom"/>
</dbReference>
<evidence type="ECO:0000256" key="2">
    <source>
        <dbReference type="ARBA" id="ARBA00022737"/>
    </source>
</evidence>
<keyword evidence="2" id="KW-0677">Repeat</keyword>
<dbReference type="Pfam" id="PF02138">
    <property type="entry name" value="Beach"/>
    <property type="match status" value="1"/>
</dbReference>
<organism evidence="6">
    <name type="scientific">Rhodosorus marinus</name>
    <dbReference type="NCBI Taxonomy" id="101924"/>
    <lineage>
        <taxon>Eukaryota</taxon>
        <taxon>Rhodophyta</taxon>
        <taxon>Stylonematophyceae</taxon>
        <taxon>Stylonematales</taxon>
        <taxon>Stylonemataceae</taxon>
        <taxon>Rhodosorus</taxon>
    </lineage>
</organism>
<proteinExistence type="predicted"/>
<evidence type="ECO:0000259" key="4">
    <source>
        <dbReference type="PROSITE" id="PS50197"/>
    </source>
</evidence>
<dbReference type="SUPFAM" id="SSF50729">
    <property type="entry name" value="PH domain-like"/>
    <property type="match status" value="1"/>
</dbReference>
<sequence length="2641" mass="292401">MEVYSKLEPSLSGSARALEHVEVALAVIRSNLTEHRYHPTRESSLKAAALLTVAGVSDWEAELFDQNRVRDVLKRDAAVKKMSFLKREGLSCAGALVAEDKTLAEFLIRDRVRLGAVAKAVSFYRGKGEVSLELMHGVAEFCLYIAEAHSSRKSNAFQAAVNLISQVAACTKDLDSRAAFVNTLNELVKSGGRSALEIIRASGLIVTYAEDCLNAEFEDQQAAEIIMELFASAAEAGKGDVGVESLALVRAMRALGANHLNVERTSELLNVLSSMFVAAGDGCMWEILKEDTLSSLAQVAKSFAATRNGEDDISGKIMLTLNSLVSHPLGLYEAIRSEEFLWCLRELLGYRQTIPLASNYCISLIVTHDEKLSSQVSTGSGAKTRGGLQRQTSLRTDDLLQNRKEELFECLITAAKEAKHFPSLSIVLQGLRAILGTTSADRASSGTLYRVRDVSIFEMLLDVLTQKEYRQEEEERISVVSEILKTIGAIARRHGDESLFVDWEKLRDNLEWAFPSMRITNLDKILAIILSDDTLTFESLIGSHGEYAEGLRISHPQALRLLIRMCLENTDLELKLRVFTVLRDLVGANSPNKAVCGEAGVIDLLIEDHVQWSGDRHLAAVVCAVIGRIAQYYITPETMYRLFNLVHSSKSFLPSLLLDAVESAISAGKPVAEFDLVGFRSGLLATNALTNFPPSKSGFSIVLWFRPNAINRKNILLTMFGSTGNSIEVSFCNGSFSYSEMSSKSREFADSSVTSTLPLSASEWTHVVITHSAPSMFGHSGEVDIFHNGKRLIRRSMKYPRFPSDTASVALGFSPATGSNNFNGQIASVAIVSDIIKLEHCQALTFLGHQFFPALSPTDNSLQRLLTLKTVPSMCNSLLEGKTLLTEKVILLFPAKAGDLEGCPDCSPASGSGQKALVTAKYVDQKSNKRLCTPRSPQAALEALGGAYVYLKVFLDLDRLAAADAMTDQTVPEPVLETCLNLFHRAVRRDELSMVDMKRFRSIELSSIFAANASAVHLTPQVAKAALNLLKGASLDEELSCAVAVSWIVNEIWLQAEAETAKIIYDFILDCFSSGASNEPHVTATRAAATNVEILRLIEGTRHSETRRILIAVIFEQAKARVSKKIPLKSAPSRELFGLVNSPLAADGKGLARDFIKVALDQTLVSPTTLAHLMVAAGGAAVKYIVSRFHDEDEDLRALAIQFAATACISTGDDDDADTFVAALNESIMARGINASSHQLLLQIAFGERGSGRRTQPFLEVTPLLFLLIANDSDLASRATGLRALVHELEQNDNIKQHVLGLPLWSKWVANIMEPIQSDVGEDSSAAAAIEDACSSLVSTIVLYVLVKGSLEDFCTMLIGFLSSGSPRFASHALIATITAVDKELVPVVLKGQKLHRDYKSQRYMEKVASVAIAIEMFAVRRSEDDVLEQTQPLLRIVQSLKMLGFWLHPQSTSDLPSKSPQMSSLVAPKPFDSIFNYDTMVKSGGFYRISLRMLCTLLARSESEEDWIRYSEMLRCALAPTGQPASPEIYVQYVRLCLESLSHVLSDVAPIRANVLPEYYNTLYRQWTEHRELHPPPKKSADNGGPPTQRAMALMEEERMRDDSIAKALRIREAEVDTENDNLAVKLVTIAAQNKNWVSEFVLESGEHVQKRAQIVEEQQRAKLLMFQGMWILVEASHALQEELQAAEVLHEPNYVERFWELDSYSDSFGRRWILRTNINGTSHPEADVSRTDARSEEDLLQLDTDSTGRDLVRVPVSASLLASDSGLVASHESDSEDERMADEDRLSFSGSETVGQTTPRLNSTATISLDTSTQSPTSSVHAHTQVQQPSRLLHSSPRLSTLDSDSFSGNTASESALIRLRCKRICVLGENSAELELSRTRIRFKPLDFELDEANEEYWSIAEREYQLADATELYSMRYLLQHVAFELHFQTQESIMVAFESQEERENFLKVLEGQLRRIEKHVKVYRSLKARKLAIRDATVKWRKRQMSNFQYLMIVNRLSGRTYNDAAQYPVYPWVLRDYNSDQLDLSNRNTFRNLSKPMGCQPSDEEVGVIGMSDREARFRERYDSWSDPDGIPPFHYGSHYSTTGIVVYYLVRLEPFASLFLQHQGGHFDYPERMFRSVGDAWSSSTSSTQNVSELVPELFYNPEFARNRNRLPLGTTQSGTVIGDVELPPWAHGSPEIFVKLHREALESEYVSEHLNNWIDLIFGFKQLGKAAVEECNVFYYLTYEGAVDLNSMDPRERAGLLDQIKYYGQTPLQLFTKLHAARDTLQGAASSKSDGFMTHAFNLELADTICSVGIAADLILVISSSRSLDLFRLTSNLDAKGVPIYALEGEGNKVSGDPGRRANRGRKIGAAHLAPFTPEWALCGCFTASSDGKWVVSGGHWDNSIRVQATADPSKPKQVIRRHRNVVSCLVLSSDNLFLVTGCRDSSVMLFKTHRYSDYDRLSVVEQPTFILRGHTYPVVCVAVNTEVGVVVSVSDRGICIIHSVRDGRVLRVLEKQTLVSRVLITAKAEIVFMSLKEQLIRVVTINDVEVATAPTSARPTAICATSDGQFIIDGNENGEVSIRSSWNLSTLFQYPRSSSAVSALNLSRDESIVVVGLSNGKLIIHTVDRQLLHTRSRIMGLLGPLSASYPF</sequence>
<protein>
    <submittedName>
        <fullName evidence="6">Uncharacterized protein</fullName>
    </submittedName>
</protein>
<dbReference type="PANTHER" id="PTHR13743">
    <property type="entry name" value="BEIGE/BEACH-RELATED"/>
    <property type="match status" value="1"/>
</dbReference>
<feature type="region of interest" description="Disordered" evidence="3">
    <location>
        <begin position="1767"/>
        <end position="1851"/>
    </location>
</feature>
<dbReference type="SUPFAM" id="SSF48371">
    <property type="entry name" value="ARM repeat"/>
    <property type="match status" value="1"/>
</dbReference>
<dbReference type="InterPro" id="IPR013320">
    <property type="entry name" value="ConA-like_dom_sf"/>
</dbReference>
<dbReference type="PROSITE" id="PS51783">
    <property type="entry name" value="PH_BEACH"/>
    <property type="match status" value="1"/>
</dbReference>
<dbReference type="Gene3D" id="1.10.1540.10">
    <property type="entry name" value="BEACH domain"/>
    <property type="match status" value="1"/>
</dbReference>
<dbReference type="SMART" id="SM00320">
    <property type="entry name" value="WD40"/>
    <property type="match status" value="3"/>
</dbReference>
<dbReference type="InterPro" id="IPR016024">
    <property type="entry name" value="ARM-type_fold"/>
</dbReference>
<dbReference type="Gene3D" id="2.60.120.200">
    <property type="match status" value="1"/>
</dbReference>
<feature type="compositionally biased region" description="Polar residues" evidence="3">
    <location>
        <begin position="1790"/>
        <end position="1830"/>
    </location>
</feature>
<feature type="compositionally biased region" description="Low complexity" evidence="3">
    <location>
        <begin position="1831"/>
        <end position="1844"/>
    </location>
</feature>
<dbReference type="InterPro" id="IPR036372">
    <property type="entry name" value="BEACH_dom_sf"/>
</dbReference>
<dbReference type="SUPFAM" id="SSF81837">
    <property type="entry name" value="BEACH domain"/>
    <property type="match status" value="1"/>
</dbReference>
<name>A0A7S2ZCS1_9RHOD</name>
<dbReference type="SUPFAM" id="SSF49899">
    <property type="entry name" value="Concanavalin A-like lectins/glucanases"/>
    <property type="match status" value="1"/>
</dbReference>
<dbReference type="SMART" id="SM01026">
    <property type="entry name" value="Beach"/>
    <property type="match status" value="1"/>
</dbReference>
<dbReference type="CDD" id="cd06071">
    <property type="entry name" value="Beach"/>
    <property type="match status" value="1"/>
</dbReference>
<dbReference type="InterPro" id="IPR036322">
    <property type="entry name" value="WD40_repeat_dom_sf"/>
</dbReference>
<dbReference type="SUPFAM" id="SSF50978">
    <property type="entry name" value="WD40 repeat-like"/>
    <property type="match status" value="1"/>
</dbReference>
<evidence type="ECO:0000256" key="1">
    <source>
        <dbReference type="ARBA" id="ARBA00022574"/>
    </source>
</evidence>
<dbReference type="InterPro" id="IPR015943">
    <property type="entry name" value="WD40/YVTN_repeat-like_dom_sf"/>
</dbReference>
<feature type="domain" description="BEACH-type PH" evidence="5">
    <location>
        <begin position="1853"/>
        <end position="1956"/>
    </location>
</feature>
<feature type="domain" description="BEACH" evidence="4">
    <location>
        <begin position="1971"/>
        <end position="2271"/>
    </location>
</feature>
<dbReference type="EMBL" id="HBHW01005475">
    <property type="protein sequence ID" value="CAE0036147.1"/>
    <property type="molecule type" value="Transcribed_RNA"/>
</dbReference>
<dbReference type="InterPro" id="IPR011993">
    <property type="entry name" value="PH-like_dom_sf"/>
</dbReference>
<dbReference type="InterPro" id="IPR001680">
    <property type="entry name" value="WD40_rpt"/>
</dbReference>
<evidence type="ECO:0000313" key="6">
    <source>
        <dbReference type="EMBL" id="CAE0036147.1"/>
    </source>
</evidence>
<evidence type="ECO:0000256" key="3">
    <source>
        <dbReference type="SAM" id="MobiDB-lite"/>
    </source>
</evidence>
<dbReference type="InterPro" id="IPR046851">
    <property type="entry name" value="NBCH_WD40"/>
</dbReference>
<dbReference type="PANTHER" id="PTHR13743:SF163">
    <property type="entry name" value="BEACH DOMAIN-CONTAINING PROTEIN"/>
    <property type="match status" value="1"/>
</dbReference>
<dbReference type="Gene3D" id="2.130.10.10">
    <property type="entry name" value="YVTN repeat-like/Quinoprotein amine dehydrogenase"/>
    <property type="match status" value="1"/>
</dbReference>
<dbReference type="Pfam" id="PF14844">
    <property type="entry name" value="PH_BEACH"/>
    <property type="match status" value="1"/>
</dbReference>
<dbReference type="InterPro" id="IPR050865">
    <property type="entry name" value="BEACH_Domain"/>
</dbReference>
<gene>
    <name evidence="6" type="ORF">RMAR00112_LOCUS4097</name>
</gene>
<dbReference type="Pfam" id="PF20426">
    <property type="entry name" value="NBCH_WD40"/>
    <property type="match status" value="1"/>
</dbReference>
<reference evidence="6" key="1">
    <citation type="submission" date="2021-01" db="EMBL/GenBank/DDBJ databases">
        <authorList>
            <person name="Corre E."/>
            <person name="Pelletier E."/>
            <person name="Niang G."/>
            <person name="Scheremetjew M."/>
            <person name="Finn R."/>
            <person name="Kale V."/>
            <person name="Holt S."/>
            <person name="Cochrane G."/>
            <person name="Meng A."/>
            <person name="Brown T."/>
            <person name="Cohen L."/>
        </authorList>
    </citation>
    <scope>NUCLEOTIDE SEQUENCE</scope>
    <source>
        <strain evidence="6">CCMP 769</strain>
    </source>
</reference>
<evidence type="ECO:0000259" key="5">
    <source>
        <dbReference type="PROSITE" id="PS51783"/>
    </source>
</evidence>
<keyword evidence="1" id="KW-0853">WD repeat</keyword>
<dbReference type="InterPro" id="IPR000409">
    <property type="entry name" value="BEACH_dom"/>
</dbReference>
<dbReference type="Pfam" id="PF13385">
    <property type="entry name" value="Laminin_G_3"/>
    <property type="match status" value="1"/>
</dbReference>
<dbReference type="PROSITE" id="PS50197">
    <property type="entry name" value="BEACH"/>
    <property type="match status" value="1"/>
</dbReference>
<accession>A0A7S2ZCS1</accession>
<dbReference type="Gene3D" id="2.30.29.30">
    <property type="entry name" value="Pleckstrin-homology domain (PH domain)/Phosphotyrosine-binding domain (PTB)"/>
    <property type="match status" value="1"/>
</dbReference>